<evidence type="ECO:0008006" key="3">
    <source>
        <dbReference type="Google" id="ProtNLM"/>
    </source>
</evidence>
<protein>
    <recommendedName>
        <fullName evidence="3">Extracellular solute-binding protein</fullName>
    </recommendedName>
</protein>
<reference evidence="1" key="1">
    <citation type="journal article" date="2014" name="Int. J. Syst. Evol. Microbiol.">
        <title>Complete genome sequence of Corynebacterium casei LMG S-19264T (=DSM 44701T), isolated from a smear-ripened cheese.</title>
        <authorList>
            <consortium name="US DOE Joint Genome Institute (JGI-PGF)"/>
            <person name="Walter F."/>
            <person name="Albersmeier A."/>
            <person name="Kalinowski J."/>
            <person name="Ruckert C."/>
        </authorList>
    </citation>
    <scope>NUCLEOTIDE SEQUENCE</scope>
    <source>
        <strain evidence="1">JCM 19831</strain>
    </source>
</reference>
<dbReference type="Proteomes" id="UP000642070">
    <property type="component" value="Unassembled WGS sequence"/>
</dbReference>
<dbReference type="RefSeq" id="WP_190250182.1">
    <property type="nucleotide sequence ID" value="NZ_BMPI01000011.1"/>
</dbReference>
<name>A0A917TJ12_9ACTN</name>
<dbReference type="EMBL" id="BMPI01000011">
    <property type="protein sequence ID" value="GGM24954.1"/>
    <property type="molecule type" value="Genomic_DNA"/>
</dbReference>
<dbReference type="AlphaFoldDB" id="A0A917TJ12"/>
<evidence type="ECO:0000313" key="1">
    <source>
        <dbReference type="EMBL" id="GGM24954.1"/>
    </source>
</evidence>
<reference evidence="1" key="2">
    <citation type="submission" date="2020-09" db="EMBL/GenBank/DDBJ databases">
        <authorList>
            <person name="Sun Q."/>
            <person name="Ohkuma M."/>
        </authorList>
    </citation>
    <scope>NUCLEOTIDE SEQUENCE</scope>
    <source>
        <strain evidence="1">JCM 19831</strain>
    </source>
</reference>
<organism evidence="1 2">
    <name type="scientific">Dactylosporangium sucinum</name>
    <dbReference type="NCBI Taxonomy" id="1424081"/>
    <lineage>
        <taxon>Bacteria</taxon>
        <taxon>Bacillati</taxon>
        <taxon>Actinomycetota</taxon>
        <taxon>Actinomycetes</taxon>
        <taxon>Micromonosporales</taxon>
        <taxon>Micromonosporaceae</taxon>
        <taxon>Dactylosporangium</taxon>
    </lineage>
</organism>
<comment type="caution">
    <text evidence="1">The sequence shown here is derived from an EMBL/GenBank/DDBJ whole genome shotgun (WGS) entry which is preliminary data.</text>
</comment>
<proteinExistence type="predicted"/>
<gene>
    <name evidence="1" type="ORF">GCM10007977_027650</name>
</gene>
<keyword evidence="2" id="KW-1185">Reference proteome</keyword>
<accession>A0A917TJ12</accession>
<sequence length="347" mass="36659">MRRTGVLIVAVVALVVAGALVGHLIGKARGGTTQVTLLVGSEKLGFFADPAVRAAFDRHGFAYRADASGSRDMVNRLDGYDLAFPGSLAAAQELAARRAPAGDPVTVFSSPLAVATFTPIVDVLQTAGLASRDGTGVWRLDLARLVERHRTGLLWKQIPGNAAYPAERKVLVSTTHPQDSNSAAMYAALLDSVTKGDVAEVAQLFADQGAVDTTSGEPFEKYLLQGSNFAPLVLIYEAQFVDHATRTAPTGGQTLIYPTPTVMCAHTAVPFTEAGAKVAKLLQTDPGLQRLAAEHGFRALDPAVSRPVLDRVRPGDARLPELIVGAVPAPDQTTLHTLLTKVEEKLA</sequence>
<evidence type="ECO:0000313" key="2">
    <source>
        <dbReference type="Proteomes" id="UP000642070"/>
    </source>
</evidence>